<dbReference type="AlphaFoldDB" id="A0A538TYY7"/>
<evidence type="ECO:0000313" key="5">
    <source>
        <dbReference type="Proteomes" id="UP000319771"/>
    </source>
</evidence>
<dbReference type="Pfam" id="PF12704">
    <property type="entry name" value="MacB_PCD"/>
    <property type="match status" value="1"/>
</dbReference>
<organism evidence="4 5">
    <name type="scientific">Eiseniibacteriota bacterium</name>
    <dbReference type="NCBI Taxonomy" id="2212470"/>
    <lineage>
        <taxon>Bacteria</taxon>
        <taxon>Candidatus Eiseniibacteriota</taxon>
    </lineage>
</organism>
<evidence type="ECO:0000259" key="3">
    <source>
        <dbReference type="Pfam" id="PF12704"/>
    </source>
</evidence>
<evidence type="ECO:0000256" key="1">
    <source>
        <dbReference type="SAM" id="MobiDB-lite"/>
    </source>
</evidence>
<reference evidence="4 5" key="1">
    <citation type="journal article" date="2019" name="Nat. Microbiol.">
        <title>Mediterranean grassland soil C-N compound turnover is dependent on rainfall and depth, and is mediated by genomically divergent microorganisms.</title>
        <authorList>
            <person name="Diamond S."/>
            <person name="Andeer P.F."/>
            <person name="Li Z."/>
            <person name="Crits-Christoph A."/>
            <person name="Burstein D."/>
            <person name="Anantharaman K."/>
            <person name="Lane K.R."/>
            <person name="Thomas B.C."/>
            <person name="Pan C."/>
            <person name="Northen T.R."/>
            <person name="Banfield J.F."/>
        </authorList>
    </citation>
    <scope>NUCLEOTIDE SEQUENCE [LARGE SCALE GENOMIC DNA]</scope>
    <source>
        <strain evidence="4">WS_11</strain>
    </source>
</reference>
<accession>A0A538TYY7</accession>
<feature type="non-terminal residue" evidence="4">
    <location>
        <position position="188"/>
    </location>
</feature>
<proteinExistence type="predicted"/>
<name>A0A538TYY7_UNCEI</name>
<dbReference type="GO" id="GO:0005886">
    <property type="term" value="C:plasma membrane"/>
    <property type="evidence" value="ECO:0007669"/>
    <property type="project" value="TreeGrafter"/>
</dbReference>
<dbReference type="PANTHER" id="PTHR30572:SF4">
    <property type="entry name" value="ABC TRANSPORTER PERMEASE YTRF"/>
    <property type="match status" value="1"/>
</dbReference>
<dbReference type="InterPro" id="IPR025857">
    <property type="entry name" value="MacB_PCD"/>
</dbReference>
<feature type="compositionally biased region" description="Basic residues" evidence="1">
    <location>
        <begin position="15"/>
        <end position="44"/>
    </location>
</feature>
<keyword evidence="2" id="KW-0812">Transmembrane</keyword>
<protein>
    <submittedName>
        <fullName evidence="4">ABC transporter permease</fullName>
    </submittedName>
</protein>
<feature type="region of interest" description="Disordered" evidence="1">
    <location>
        <begin position="1"/>
        <end position="44"/>
    </location>
</feature>
<sequence length="188" mass="20328">MDVHPAAGESDLDRRRARPRHGGRRLVRHPARAPRGRPRRRRRAAGAPLTLRDLFGLTLEALRIHRLRYSLSALAITVGVAAVVLLSSIGEGTRRFIVGEMTQFGTTLVAVYPGKLETRGMPGLMGAGARKLTMDDARVLSRIPGVVGTLPVVYGSSLVRGGGRGRRVYVYGVSSEVPIVWSMDVAIG</sequence>
<keyword evidence="2" id="KW-0472">Membrane</keyword>
<dbReference type="InterPro" id="IPR050250">
    <property type="entry name" value="Macrolide_Exporter_MacB"/>
</dbReference>
<comment type="caution">
    <text evidence="4">The sequence shown here is derived from an EMBL/GenBank/DDBJ whole genome shotgun (WGS) entry which is preliminary data.</text>
</comment>
<evidence type="ECO:0000313" key="4">
    <source>
        <dbReference type="EMBL" id="TMQ68791.1"/>
    </source>
</evidence>
<dbReference type="EMBL" id="VBPB01000376">
    <property type="protein sequence ID" value="TMQ68791.1"/>
    <property type="molecule type" value="Genomic_DNA"/>
</dbReference>
<dbReference type="PANTHER" id="PTHR30572">
    <property type="entry name" value="MEMBRANE COMPONENT OF TRANSPORTER-RELATED"/>
    <property type="match status" value="1"/>
</dbReference>
<feature type="domain" description="MacB-like periplasmic core" evidence="3">
    <location>
        <begin position="71"/>
        <end position="188"/>
    </location>
</feature>
<feature type="transmembrane region" description="Helical" evidence="2">
    <location>
        <begin position="67"/>
        <end position="86"/>
    </location>
</feature>
<gene>
    <name evidence="4" type="ORF">E6K81_16365</name>
</gene>
<evidence type="ECO:0000256" key="2">
    <source>
        <dbReference type="SAM" id="Phobius"/>
    </source>
</evidence>
<dbReference type="GO" id="GO:0022857">
    <property type="term" value="F:transmembrane transporter activity"/>
    <property type="evidence" value="ECO:0007669"/>
    <property type="project" value="TreeGrafter"/>
</dbReference>
<keyword evidence="2" id="KW-1133">Transmembrane helix</keyword>
<dbReference type="Proteomes" id="UP000319771">
    <property type="component" value="Unassembled WGS sequence"/>
</dbReference>